<name>A0A502G3Y9_9SPHN</name>
<keyword evidence="2" id="KW-1185">Reference proteome</keyword>
<protein>
    <submittedName>
        <fullName evidence="1">Uncharacterized protein</fullName>
    </submittedName>
</protein>
<accession>A0A502G3Y9</accession>
<dbReference type="OrthoDB" id="7584306at2"/>
<dbReference type="EMBL" id="RCZC01000001">
    <property type="protein sequence ID" value="TPG56281.1"/>
    <property type="molecule type" value="Genomic_DNA"/>
</dbReference>
<organism evidence="1 2">
    <name type="scientific">Sphingomonas glacialis</name>
    <dbReference type="NCBI Taxonomy" id="658225"/>
    <lineage>
        <taxon>Bacteria</taxon>
        <taxon>Pseudomonadati</taxon>
        <taxon>Pseudomonadota</taxon>
        <taxon>Alphaproteobacteria</taxon>
        <taxon>Sphingomonadales</taxon>
        <taxon>Sphingomonadaceae</taxon>
        <taxon>Sphingomonas</taxon>
    </lineage>
</organism>
<sequence length="65" mass="6986">MRNRRIMVGIVAVLALIAVARHPNADIQILTHDSTDPAPHQVKAAIDLGVVGISLLVTWTGKHLT</sequence>
<comment type="caution">
    <text evidence="1">The sequence shown here is derived from an EMBL/GenBank/DDBJ whole genome shotgun (WGS) entry which is preliminary data.</text>
</comment>
<dbReference type="Proteomes" id="UP000319931">
    <property type="component" value="Unassembled WGS sequence"/>
</dbReference>
<dbReference type="AlphaFoldDB" id="A0A502G3Y9"/>
<proteinExistence type="predicted"/>
<evidence type="ECO:0000313" key="2">
    <source>
        <dbReference type="Proteomes" id="UP000319931"/>
    </source>
</evidence>
<gene>
    <name evidence="1" type="ORF">EAH76_01575</name>
</gene>
<dbReference type="RefSeq" id="WP_140847081.1">
    <property type="nucleotide sequence ID" value="NZ_RCZC01000001.1"/>
</dbReference>
<evidence type="ECO:0000313" key="1">
    <source>
        <dbReference type="EMBL" id="TPG56281.1"/>
    </source>
</evidence>
<reference evidence="1 2" key="1">
    <citation type="journal article" date="2019" name="Environ. Microbiol.">
        <title>Species interactions and distinct microbial communities in high Arctic permafrost affected cryosols are associated with the CH4 and CO2 gas fluxes.</title>
        <authorList>
            <person name="Altshuler I."/>
            <person name="Hamel J."/>
            <person name="Turney S."/>
            <person name="Magnuson E."/>
            <person name="Levesque R."/>
            <person name="Greer C."/>
            <person name="Whyte L.G."/>
        </authorList>
    </citation>
    <scope>NUCLEOTIDE SEQUENCE [LARGE SCALE GENOMIC DNA]</scope>
    <source>
        <strain evidence="1 2">E6.1</strain>
    </source>
</reference>